<feature type="compositionally biased region" description="Polar residues" evidence="1">
    <location>
        <begin position="73"/>
        <end position="90"/>
    </location>
</feature>
<reference evidence="3" key="1">
    <citation type="journal article" date="2013" name="New Phytol.">
        <title>Comparative genomic and transcriptomic analyses reveal the hemibiotrophic stage shift of Colletotrichum fungi.</title>
        <authorList>
            <person name="Gan P."/>
            <person name="Ikeda K."/>
            <person name="Irieda H."/>
            <person name="Narusaka M."/>
            <person name="O'Connell R.J."/>
            <person name="Narusaka Y."/>
            <person name="Takano Y."/>
            <person name="Kubo Y."/>
            <person name="Shirasu K."/>
        </authorList>
    </citation>
    <scope>NUCLEOTIDE SEQUENCE [LARGE SCALE GENOMIC DNA]</scope>
    <source>
        <strain evidence="3">104-T / ATCC 96160 / CBS 514.97 / LARS 414 / MAFF 240422</strain>
    </source>
</reference>
<feature type="region of interest" description="Disordered" evidence="1">
    <location>
        <begin position="73"/>
        <end position="114"/>
    </location>
</feature>
<comment type="caution">
    <text evidence="2">The sequence shown here is derived from an EMBL/GenBank/DDBJ whole genome shotgun (WGS) entry which is preliminary data.</text>
</comment>
<proteinExistence type="predicted"/>
<evidence type="ECO:0000256" key="1">
    <source>
        <dbReference type="SAM" id="MobiDB-lite"/>
    </source>
</evidence>
<sequence length="114" mass="12583">MAVLVDYPEIWTIVKAERQARAEWDLALRSSEEHSTTEGPRSVFYEALDSYGALVPQPHCPGKTTVVGKRAETSTVSAATKTTGAQQQHCTKAVEPSRKATRAKYDERNNTKCS</sequence>
<accession>A0A484FSI2</accession>
<protein>
    <submittedName>
        <fullName evidence="2">Uncharacterized protein</fullName>
    </submittedName>
</protein>
<feature type="compositionally biased region" description="Basic and acidic residues" evidence="1">
    <location>
        <begin position="95"/>
        <end position="114"/>
    </location>
</feature>
<evidence type="ECO:0000313" key="3">
    <source>
        <dbReference type="Proteomes" id="UP000014480"/>
    </source>
</evidence>
<dbReference type="AlphaFoldDB" id="A0A484FSI2"/>
<keyword evidence="3" id="KW-1185">Reference proteome</keyword>
<evidence type="ECO:0000313" key="2">
    <source>
        <dbReference type="EMBL" id="TDZ21429.1"/>
    </source>
</evidence>
<dbReference type="EMBL" id="AMCV02000014">
    <property type="protein sequence ID" value="TDZ21429.1"/>
    <property type="molecule type" value="Genomic_DNA"/>
</dbReference>
<dbReference type="Proteomes" id="UP000014480">
    <property type="component" value="Unassembled WGS sequence"/>
</dbReference>
<organism evidence="2 3">
    <name type="scientific">Colletotrichum orbiculare (strain 104-T / ATCC 96160 / CBS 514.97 / LARS 414 / MAFF 240422)</name>
    <name type="common">Cucumber anthracnose fungus</name>
    <name type="synonym">Colletotrichum lagenarium</name>
    <dbReference type="NCBI Taxonomy" id="1213857"/>
    <lineage>
        <taxon>Eukaryota</taxon>
        <taxon>Fungi</taxon>
        <taxon>Dikarya</taxon>
        <taxon>Ascomycota</taxon>
        <taxon>Pezizomycotina</taxon>
        <taxon>Sordariomycetes</taxon>
        <taxon>Hypocreomycetidae</taxon>
        <taxon>Glomerellales</taxon>
        <taxon>Glomerellaceae</taxon>
        <taxon>Colletotrichum</taxon>
        <taxon>Colletotrichum orbiculare species complex</taxon>
    </lineage>
</organism>
<reference evidence="3" key="2">
    <citation type="journal article" date="2019" name="Mol. Plant Microbe Interact.">
        <title>Genome sequence resources for four phytopathogenic fungi from the Colletotrichum orbiculare species complex.</title>
        <authorList>
            <person name="Gan P."/>
            <person name="Tsushima A."/>
            <person name="Narusaka M."/>
            <person name="Narusaka Y."/>
            <person name="Takano Y."/>
            <person name="Kubo Y."/>
            <person name="Shirasu K."/>
        </authorList>
    </citation>
    <scope>GENOME REANNOTATION</scope>
    <source>
        <strain evidence="3">104-T / ATCC 96160 / CBS 514.97 / LARS 414 / MAFF 240422</strain>
    </source>
</reference>
<name>A0A484FSI2_COLOR</name>
<gene>
    <name evidence="2" type="ORF">Cob_v005515</name>
</gene>